<evidence type="ECO:0000313" key="2">
    <source>
        <dbReference type="EMBL" id="RKF54083.1"/>
    </source>
</evidence>
<feature type="region of interest" description="Disordered" evidence="1">
    <location>
        <begin position="115"/>
        <end position="148"/>
    </location>
</feature>
<dbReference type="OrthoDB" id="3600179at2759"/>
<feature type="compositionally biased region" description="Polar residues" evidence="1">
    <location>
        <begin position="179"/>
        <end position="194"/>
    </location>
</feature>
<feature type="region of interest" description="Disordered" evidence="1">
    <location>
        <begin position="179"/>
        <end position="202"/>
    </location>
</feature>
<accession>A0A420H9K4</accession>
<gene>
    <name evidence="2" type="ORF">GcC1_215019</name>
</gene>
<sequence>MTHTSPPASLSKPGHILCRDFLHRKPGTPSPHNNLIHDRLRADNERTRPSSARSVHFFSKLIASFPMLKHSSTPNSSPNPQNTQPKSALDLDNCMTSCVFGPTEPQLFYQQNTLPQRPYSKSNPAKPTKSNSQILRTTKSSTQSYELKTQPVSKLELTPLSRLIEQSYRDLQMLRGVHNTKTSDGTEASNNNRSGKGLLCRLPNSGGKQVDLSKIEENLKRFEDLYAQFLNGEKESDPTEEVHLVAIVCKQSQFITGIVEPPIKYPKRTAAAGCGN</sequence>
<dbReference type="AlphaFoldDB" id="A0A420H9K4"/>
<proteinExistence type="predicted"/>
<feature type="region of interest" description="Disordered" evidence="1">
    <location>
        <begin position="69"/>
        <end position="89"/>
    </location>
</feature>
<dbReference type="EMBL" id="MCBR01021507">
    <property type="protein sequence ID" value="RKF54083.1"/>
    <property type="molecule type" value="Genomic_DNA"/>
</dbReference>
<evidence type="ECO:0000256" key="1">
    <source>
        <dbReference type="SAM" id="MobiDB-lite"/>
    </source>
</evidence>
<evidence type="ECO:0000313" key="3">
    <source>
        <dbReference type="Proteomes" id="UP000285405"/>
    </source>
</evidence>
<dbReference type="Proteomes" id="UP000285405">
    <property type="component" value="Unassembled WGS sequence"/>
</dbReference>
<comment type="caution">
    <text evidence="2">The sequence shown here is derived from an EMBL/GenBank/DDBJ whole genome shotgun (WGS) entry which is preliminary data.</text>
</comment>
<reference evidence="2 3" key="1">
    <citation type="journal article" date="2018" name="BMC Genomics">
        <title>Comparative genome analyses reveal sequence features reflecting distinct modes of host-adaptation between dicot and monocot powdery mildew.</title>
        <authorList>
            <person name="Wu Y."/>
            <person name="Ma X."/>
            <person name="Pan Z."/>
            <person name="Kale S.D."/>
            <person name="Song Y."/>
            <person name="King H."/>
            <person name="Zhang Q."/>
            <person name="Presley C."/>
            <person name="Deng X."/>
            <person name="Wei C.I."/>
            <person name="Xiao S."/>
        </authorList>
    </citation>
    <scope>NUCLEOTIDE SEQUENCE [LARGE SCALE GENOMIC DNA]</scope>
    <source>
        <strain evidence="2">UCSC1</strain>
    </source>
</reference>
<feature type="compositionally biased region" description="Low complexity" evidence="1">
    <location>
        <begin position="71"/>
        <end position="85"/>
    </location>
</feature>
<protein>
    <submittedName>
        <fullName evidence="2">Uncharacterized protein</fullName>
    </submittedName>
</protein>
<name>A0A420H9K4_9PEZI</name>
<organism evidence="2 3">
    <name type="scientific">Golovinomyces cichoracearum</name>
    <dbReference type="NCBI Taxonomy" id="62708"/>
    <lineage>
        <taxon>Eukaryota</taxon>
        <taxon>Fungi</taxon>
        <taxon>Dikarya</taxon>
        <taxon>Ascomycota</taxon>
        <taxon>Pezizomycotina</taxon>
        <taxon>Leotiomycetes</taxon>
        <taxon>Erysiphales</taxon>
        <taxon>Erysiphaceae</taxon>
        <taxon>Golovinomyces</taxon>
    </lineage>
</organism>